<comment type="caution">
    <text evidence="2">The sequence shown here is derived from an EMBL/GenBank/DDBJ whole genome shotgun (WGS) entry which is preliminary data.</text>
</comment>
<dbReference type="Proteomes" id="UP000610303">
    <property type="component" value="Unassembled WGS sequence"/>
</dbReference>
<gene>
    <name evidence="2" type="ORF">GCM10010196_21120</name>
</gene>
<reference evidence="2" key="1">
    <citation type="journal article" date="2014" name="Int. J. Syst. Evol. Microbiol.">
        <title>Complete genome sequence of Corynebacterium casei LMG S-19264T (=DSM 44701T), isolated from a smear-ripened cheese.</title>
        <authorList>
            <consortium name="US DOE Joint Genome Institute (JGI-PGF)"/>
            <person name="Walter F."/>
            <person name="Albersmeier A."/>
            <person name="Kalinowski J."/>
            <person name="Ruckert C."/>
        </authorList>
    </citation>
    <scope>NUCLEOTIDE SEQUENCE</scope>
    <source>
        <strain evidence="2">JCM 3346</strain>
    </source>
</reference>
<accession>A0A918CJ61</accession>
<evidence type="ECO:0000313" key="3">
    <source>
        <dbReference type="Proteomes" id="UP000610303"/>
    </source>
</evidence>
<evidence type="ECO:0000256" key="1">
    <source>
        <dbReference type="SAM" id="Phobius"/>
    </source>
</evidence>
<evidence type="ECO:0000313" key="2">
    <source>
        <dbReference type="EMBL" id="GGR27320.1"/>
    </source>
</evidence>
<keyword evidence="1" id="KW-0472">Membrane</keyword>
<dbReference type="RefSeq" id="WP_229781678.1">
    <property type="nucleotide sequence ID" value="NZ_BMRJ01000002.1"/>
</dbReference>
<sequence>MLTEYAEVGVAAAAIAAVWLVAIVIGLTATSLRKLEPVAPATDEETAVIASA</sequence>
<reference evidence="2" key="2">
    <citation type="submission" date="2020-09" db="EMBL/GenBank/DDBJ databases">
        <authorList>
            <person name="Sun Q."/>
            <person name="Ohkuma M."/>
        </authorList>
    </citation>
    <scope>NUCLEOTIDE SEQUENCE</scope>
    <source>
        <strain evidence="2">JCM 3346</strain>
    </source>
</reference>
<protein>
    <submittedName>
        <fullName evidence="2">Uncharacterized protein</fullName>
    </submittedName>
</protein>
<organism evidence="2 3">
    <name type="scientific">Agromyces mediolanus</name>
    <name type="common">Corynebacterium mediolanum</name>
    <dbReference type="NCBI Taxonomy" id="41986"/>
    <lineage>
        <taxon>Bacteria</taxon>
        <taxon>Bacillati</taxon>
        <taxon>Actinomycetota</taxon>
        <taxon>Actinomycetes</taxon>
        <taxon>Micrococcales</taxon>
        <taxon>Microbacteriaceae</taxon>
        <taxon>Agromyces</taxon>
    </lineage>
</organism>
<dbReference type="EMBL" id="BMRJ01000002">
    <property type="protein sequence ID" value="GGR27320.1"/>
    <property type="molecule type" value="Genomic_DNA"/>
</dbReference>
<name>A0A918CJ61_AGRME</name>
<keyword evidence="1" id="KW-1133">Transmembrane helix</keyword>
<keyword evidence="1" id="KW-0812">Transmembrane</keyword>
<feature type="transmembrane region" description="Helical" evidence="1">
    <location>
        <begin position="6"/>
        <end position="27"/>
    </location>
</feature>
<proteinExistence type="predicted"/>
<dbReference type="AlphaFoldDB" id="A0A918CJ61"/>
<keyword evidence="3" id="KW-1185">Reference proteome</keyword>